<dbReference type="STRING" id="629680.SAMN04489751_0663"/>
<dbReference type="OrthoDB" id="5241234at2"/>
<dbReference type="InterPro" id="IPR003870">
    <property type="entry name" value="DUF222"/>
</dbReference>
<dbReference type="Pfam" id="PF01844">
    <property type="entry name" value="HNH"/>
    <property type="match status" value="1"/>
</dbReference>
<dbReference type="InterPro" id="IPR002711">
    <property type="entry name" value="HNH"/>
</dbReference>
<dbReference type="CDD" id="cd00085">
    <property type="entry name" value="HNHc"/>
    <property type="match status" value="1"/>
</dbReference>
<feature type="region of interest" description="Disordered" evidence="2">
    <location>
        <begin position="416"/>
        <end position="494"/>
    </location>
</feature>
<gene>
    <name evidence="4" type="ORF">SAMN04489751_0663</name>
</gene>
<evidence type="ECO:0000256" key="2">
    <source>
        <dbReference type="SAM" id="MobiDB-lite"/>
    </source>
</evidence>
<name>A0A1H1MKE3_BRESA</name>
<dbReference type="InterPro" id="IPR003615">
    <property type="entry name" value="HNH_nuc"/>
</dbReference>
<comment type="similarity">
    <text evidence="1">Belongs to the Rv1128c/1148c/1588c/1702c/1945/3466 family.</text>
</comment>
<dbReference type="GO" id="GO:0003676">
    <property type="term" value="F:nucleic acid binding"/>
    <property type="evidence" value="ECO:0007669"/>
    <property type="project" value="InterPro"/>
</dbReference>
<dbReference type="Pfam" id="PF02720">
    <property type="entry name" value="DUF222"/>
    <property type="match status" value="1"/>
</dbReference>
<dbReference type="RefSeq" id="WP_092103162.1">
    <property type="nucleotide sequence ID" value="NZ_LT629739.1"/>
</dbReference>
<proteinExistence type="inferred from homology"/>
<feature type="compositionally biased region" description="Basic and acidic residues" evidence="2">
    <location>
        <begin position="432"/>
        <end position="445"/>
    </location>
</feature>
<dbReference type="SMART" id="SM00507">
    <property type="entry name" value="HNHc"/>
    <property type="match status" value="1"/>
</dbReference>
<organism evidence="4 5">
    <name type="scientific">Brevibacterium sandarakinum</name>
    <dbReference type="NCBI Taxonomy" id="629680"/>
    <lineage>
        <taxon>Bacteria</taxon>
        <taxon>Bacillati</taxon>
        <taxon>Actinomycetota</taxon>
        <taxon>Actinomycetes</taxon>
        <taxon>Micrococcales</taxon>
        <taxon>Brevibacteriaceae</taxon>
        <taxon>Brevibacterium</taxon>
    </lineage>
</organism>
<dbReference type="AlphaFoldDB" id="A0A1H1MKE3"/>
<dbReference type="Gene3D" id="1.10.30.50">
    <property type="match status" value="1"/>
</dbReference>
<reference evidence="4" key="1">
    <citation type="submission" date="2016-10" db="EMBL/GenBank/DDBJ databases">
        <authorList>
            <person name="Varghese N."/>
            <person name="Submissions S."/>
        </authorList>
    </citation>
    <scope>NUCLEOTIDE SEQUENCE [LARGE SCALE GENOMIC DNA]</scope>
    <source>
        <strain evidence="4">DSM 22082</strain>
    </source>
</reference>
<dbReference type="EMBL" id="LT629739">
    <property type="protein sequence ID" value="SDR86419.1"/>
    <property type="molecule type" value="Genomic_DNA"/>
</dbReference>
<sequence length="494" mass="54206">MFTHPADDPDHPDYRGPGSWAPLPGITTEIDRWCRTLRDLEQADNAWEAQTRIRALEELASATAAAQAREAVVFHTHRQREDAANDVPTREQGKYAGNEIALAKRVSPSTGRKFLSTSKAVINDLPHTYEALAAGSISEAKARIIADETAWLTPEERLFVDEELKDRASVAGSRRLRTEARSLAANVSSDNAHERAEAASTGRHVSLQALNNGMAQLSATLPLQQAVAAYENLEAAAAERKLDGLDFDRTRNQLMADVLVERLTGQGSASDVPTEVHVVMEAESLFSDGQVPAWIPSYGPLPVKTARNFLAANQARTFIRRMFTSPDTGQLVGMDSRRRTFGGLLRRMVVFRDDLCRTPWCDAPIRHADHVAPVAGGGETTWSNASGLCAACNYAKEHPGWKHKATVDDLTVSTPTGEEYETATPPFVTKFGDLKRDQPTRDHPSRGQPNRRKPGNDDGDEEPPAGETADDILDFPDRSPAEELFEDLILRDTG</sequence>
<evidence type="ECO:0000256" key="1">
    <source>
        <dbReference type="ARBA" id="ARBA00023450"/>
    </source>
</evidence>
<dbReference type="GO" id="GO:0004519">
    <property type="term" value="F:endonuclease activity"/>
    <property type="evidence" value="ECO:0007669"/>
    <property type="project" value="InterPro"/>
</dbReference>
<keyword evidence="5" id="KW-1185">Reference proteome</keyword>
<evidence type="ECO:0000259" key="3">
    <source>
        <dbReference type="SMART" id="SM00507"/>
    </source>
</evidence>
<feature type="domain" description="HNH nuclease" evidence="3">
    <location>
        <begin position="344"/>
        <end position="394"/>
    </location>
</feature>
<protein>
    <recommendedName>
        <fullName evidence="3">HNH nuclease domain-containing protein</fullName>
    </recommendedName>
</protein>
<accession>A0A1H1MKE3</accession>
<dbReference type="GO" id="GO:0008270">
    <property type="term" value="F:zinc ion binding"/>
    <property type="evidence" value="ECO:0007669"/>
    <property type="project" value="InterPro"/>
</dbReference>
<evidence type="ECO:0000313" key="5">
    <source>
        <dbReference type="Proteomes" id="UP000199700"/>
    </source>
</evidence>
<evidence type="ECO:0000313" key="4">
    <source>
        <dbReference type="EMBL" id="SDR86419.1"/>
    </source>
</evidence>
<feature type="compositionally biased region" description="Basic and acidic residues" evidence="2">
    <location>
        <begin position="1"/>
        <end position="14"/>
    </location>
</feature>
<dbReference type="Proteomes" id="UP000199700">
    <property type="component" value="Chromosome"/>
</dbReference>
<feature type="region of interest" description="Disordered" evidence="2">
    <location>
        <begin position="1"/>
        <end position="22"/>
    </location>
</feature>
<feature type="compositionally biased region" description="Acidic residues" evidence="2">
    <location>
        <begin position="457"/>
        <end position="474"/>
    </location>
</feature>